<sequence length="143" mass="14470">MNASLATPTPNPTATLSPARFLRLALRVDGVATGLSGLLLLATGLGLADDLTGVPLGIQTGLGAFLLAYAAGVFALGSRPAPSRGLTWAVIALNAVYAVDCVIAVVAGLWPLTAVGVGMMIVQAVVVAAFAELQFVGLRRMGR</sequence>
<feature type="transmembrane region" description="Helical" evidence="1">
    <location>
        <begin position="30"/>
        <end position="48"/>
    </location>
</feature>
<evidence type="ECO:0008006" key="4">
    <source>
        <dbReference type="Google" id="ProtNLM"/>
    </source>
</evidence>
<feature type="transmembrane region" description="Helical" evidence="1">
    <location>
        <begin position="116"/>
        <end position="138"/>
    </location>
</feature>
<protein>
    <recommendedName>
        <fullName evidence="4">Integral membrane protein</fullName>
    </recommendedName>
</protein>
<gene>
    <name evidence="2" type="ORF">Afil01_15720</name>
</gene>
<dbReference type="Proteomes" id="UP001165079">
    <property type="component" value="Unassembled WGS sequence"/>
</dbReference>
<dbReference type="EMBL" id="BSTX01000001">
    <property type="protein sequence ID" value="GLZ76765.1"/>
    <property type="molecule type" value="Genomic_DNA"/>
</dbReference>
<keyword evidence="1" id="KW-0472">Membrane</keyword>
<keyword evidence="1" id="KW-0812">Transmembrane</keyword>
<feature type="transmembrane region" description="Helical" evidence="1">
    <location>
        <begin position="88"/>
        <end position="110"/>
    </location>
</feature>
<evidence type="ECO:0000313" key="3">
    <source>
        <dbReference type="Proteomes" id="UP001165079"/>
    </source>
</evidence>
<reference evidence="2" key="1">
    <citation type="submission" date="2023-03" db="EMBL/GenBank/DDBJ databases">
        <title>Actinorhabdospora filicis NBRC 111898.</title>
        <authorList>
            <person name="Ichikawa N."/>
            <person name="Sato H."/>
            <person name="Tonouchi N."/>
        </authorList>
    </citation>
    <scope>NUCLEOTIDE SEQUENCE</scope>
    <source>
        <strain evidence="2">NBRC 111898</strain>
    </source>
</reference>
<accession>A0A9W6SGK9</accession>
<comment type="caution">
    <text evidence="2">The sequence shown here is derived from an EMBL/GenBank/DDBJ whole genome shotgun (WGS) entry which is preliminary data.</text>
</comment>
<dbReference type="AlphaFoldDB" id="A0A9W6SGK9"/>
<organism evidence="2 3">
    <name type="scientific">Actinorhabdospora filicis</name>
    <dbReference type="NCBI Taxonomy" id="1785913"/>
    <lineage>
        <taxon>Bacteria</taxon>
        <taxon>Bacillati</taxon>
        <taxon>Actinomycetota</taxon>
        <taxon>Actinomycetes</taxon>
        <taxon>Micromonosporales</taxon>
        <taxon>Micromonosporaceae</taxon>
        <taxon>Actinorhabdospora</taxon>
    </lineage>
</organism>
<keyword evidence="3" id="KW-1185">Reference proteome</keyword>
<dbReference type="RefSeq" id="WP_285661926.1">
    <property type="nucleotide sequence ID" value="NZ_BSTX01000001.1"/>
</dbReference>
<evidence type="ECO:0000313" key="2">
    <source>
        <dbReference type="EMBL" id="GLZ76765.1"/>
    </source>
</evidence>
<keyword evidence="1" id="KW-1133">Transmembrane helix</keyword>
<proteinExistence type="predicted"/>
<name>A0A9W6SGK9_9ACTN</name>
<evidence type="ECO:0000256" key="1">
    <source>
        <dbReference type="SAM" id="Phobius"/>
    </source>
</evidence>
<feature type="transmembrane region" description="Helical" evidence="1">
    <location>
        <begin position="54"/>
        <end position="76"/>
    </location>
</feature>